<dbReference type="RefSeq" id="WP_103328271.1">
    <property type="nucleotide sequence ID" value="NZ_PPRD01000006.1"/>
</dbReference>
<dbReference type="InterPro" id="IPR036291">
    <property type="entry name" value="NAD(P)-bd_dom_sf"/>
</dbReference>
<comment type="similarity">
    <text evidence="1 3">Belongs to the short-chain dehydrogenases/reductases (SDR) family.</text>
</comment>
<name>A0ABY2KGU1_9STAP</name>
<dbReference type="PRINTS" id="PR00081">
    <property type="entry name" value="GDHRDH"/>
</dbReference>
<evidence type="ECO:0000256" key="3">
    <source>
        <dbReference type="RuleBase" id="RU000363"/>
    </source>
</evidence>
<proteinExistence type="inferred from homology"/>
<dbReference type="Gene3D" id="3.40.50.720">
    <property type="entry name" value="NAD(P)-binding Rossmann-like Domain"/>
    <property type="match status" value="1"/>
</dbReference>
<dbReference type="CDD" id="cd05374">
    <property type="entry name" value="17beta-HSD-like_SDR_c"/>
    <property type="match status" value="1"/>
</dbReference>
<dbReference type="PANTHER" id="PTHR43391">
    <property type="entry name" value="RETINOL DEHYDROGENASE-RELATED"/>
    <property type="match status" value="1"/>
</dbReference>
<dbReference type="Proteomes" id="UP000298482">
    <property type="component" value="Unassembled WGS sequence"/>
</dbReference>
<reference evidence="4 5" key="1">
    <citation type="submission" date="2019-04" db="EMBL/GenBank/DDBJ databases">
        <title>Genomic characterization of Staphylococcus petrasii strains.</title>
        <authorList>
            <person name="Vrbovska V."/>
            <person name="Kovarovic V."/>
            <person name="Maslanova I."/>
            <person name="Indrakova A."/>
            <person name="Petras P."/>
            <person name="Sedo O."/>
            <person name="Svec P."/>
            <person name="Fisarova L."/>
            <person name="Sedlacek I."/>
            <person name="Doskar J."/>
            <person name="Pantucek R."/>
        </authorList>
    </citation>
    <scope>NUCLEOTIDE SEQUENCE [LARGE SCALE GENOMIC DNA]</scope>
    <source>
        <strain evidence="4 5">CCM 8421</strain>
    </source>
</reference>
<comment type="caution">
    <text evidence="4">The sequence shown here is derived from an EMBL/GenBank/DDBJ whole genome shotgun (WGS) entry which is preliminary data.</text>
</comment>
<dbReference type="PROSITE" id="PS00061">
    <property type="entry name" value="ADH_SHORT"/>
    <property type="match status" value="1"/>
</dbReference>
<keyword evidence="2" id="KW-0560">Oxidoreductase</keyword>
<evidence type="ECO:0000313" key="4">
    <source>
        <dbReference type="EMBL" id="TGA78939.1"/>
    </source>
</evidence>
<sequence>MNSKIALITGASSGLGFETALLLAEKGYKVYATMRNLDKQDALKQTAKDKNLNIVIKALDVTKVNSIENAVSAILKEEETIDLLINNAGAGFARTTEHATDEEMMWQINLNLMGVMRMTKAVLPTMRTHRQGHIINISSVGGLVGQPFNEIYCATKFGVEGYTEALASYVQPEFNVKFSVIEPGGIQSEFTNNFMAHLESTSGIQEDEYLPLFQSYMGGLKNNYGLGASQTSAEVAQVIMDTIEKEDPPIRVRTSAWSEDFTRLKTEADPTGKLLQAQVKKLLGK</sequence>
<gene>
    <name evidence="4" type="ORF">E2556_07345</name>
</gene>
<dbReference type="Pfam" id="PF00106">
    <property type="entry name" value="adh_short"/>
    <property type="match status" value="1"/>
</dbReference>
<keyword evidence="5" id="KW-1185">Reference proteome</keyword>
<evidence type="ECO:0000256" key="1">
    <source>
        <dbReference type="ARBA" id="ARBA00006484"/>
    </source>
</evidence>
<evidence type="ECO:0000313" key="5">
    <source>
        <dbReference type="Proteomes" id="UP000298482"/>
    </source>
</evidence>
<organism evidence="4 5">
    <name type="scientific">Staphylococcus croceilyticus</name>
    <dbReference type="NCBI Taxonomy" id="319942"/>
    <lineage>
        <taxon>Bacteria</taxon>
        <taxon>Bacillati</taxon>
        <taxon>Bacillota</taxon>
        <taxon>Bacilli</taxon>
        <taxon>Bacillales</taxon>
        <taxon>Staphylococcaceae</taxon>
        <taxon>Staphylococcus</taxon>
    </lineage>
</organism>
<dbReference type="InterPro" id="IPR020904">
    <property type="entry name" value="Sc_DH/Rdtase_CS"/>
</dbReference>
<dbReference type="InterPro" id="IPR002347">
    <property type="entry name" value="SDR_fam"/>
</dbReference>
<accession>A0ABY2KGU1</accession>
<evidence type="ECO:0000256" key="2">
    <source>
        <dbReference type="ARBA" id="ARBA00023002"/>
    </source>
</evidence>
<protein>
    <submittedName>
        <fullName evidence="4">SDR family oxidoreductase</fullName>
    </submittedName>
</protein>
<dbReference type="PANTHER" id="PTHR43391:SF86">
    <property type="entry name" value="SHORT-CHAIN DEHYDROGENASE_REDUCTASE FAMILY PROTEIN"/>
    <property type="match status" value="1"/>
</dbReference>
<dbReference type="SUPFAM" id="SSF51735">
    <property type="entry name" value="NAD(P)-binding Rossmann-fold domains"/>
    <property type="match status" value="1"/>
</dbReference>
<dbReference type="PRINTS" id="PR00080">
    <property type="entry name" value="SDRFAMILY"/>
</dbReference>
<dbReference type="EMBL" id="SRJF01000008">
    <property type="protein sequence ID" value="TGA78939.1"/>
    <property type="molecule type" value="Genomic_DNA"/>
</dbReference>